<dbReference type="InterPro" id="IPR004638">
    <property type="entry name" value="EmrB-like"/>
</dbReference>
<feature type="transmembrane region" description="Helical" evidence="8">
    <location>
        <begin position="360"/>
        <end position="385"/>
    </location>
</feature>
<sequence>MVENSGPPPEVKRITWTVLVGGMAVLFDSTIVAVGIHTLATDLDVSLATIQWVSTAYLLALGVAVPLVGWAQRALGSKRLWMAALALFLLGSVLCSLAWDATSLIAFRAVQGLAGGMLMPLMTTMVMQAARGQNLGKLAVTIGLPVALGPIVGPVLGGLILQYLHWSWMFWVNVPFCVAGLILAWRVLPRDPAPTRARLDVVGLALLTPGLVSLLYGLSNVSHDGGLARADAWAPAGAGVALVAAFCLWAVPRGHRALVDVALLRHRPLWTSSALMFLSGFGLFGAMFLLPLYFQTVRGHDVLQAGLLLIPQGVGALLSRVALGKVVERVGPRWITLTAFLVTAVATVPFAFAGAMTNQWWLMGVLLVRGLGLGSALIPLMAHAFTGLAHDDVPDASIVSRLLQQLGGSFGTAVLATVLAGQAAHAHDLVGAAHAFDHAFWWAVAFTLVAVALSFLLPGQPPGRAPRAEQDRPGQPARTERAVARA</sequence>
<dbReference type="Pfam" id="PF07690">
    <property type="entry name" value="MFS_1"/>
    <property type="match status" value="1"/>
</dbReference>
<dbReference type="EMBL" id="SGWX01000001">
    <property type="protein sequence ID" value="RZS61114.1"/>
    <property type="molecule type" value="Genomic_DNA"/>
</dbReference>
<feature type="transmembrane region" description="Helical" evidence="8">
    <location>
        <begin position="335"/>
        <end position="354"/>
    </location>
</feature>
<feature type="transmembrane region" description="Helical" evidence="8">
    <location>
        <begin position="305"/>
        <end position="323"/>
    </location>
</feature>
<evidence type="ECO:0000256" key="5">
    <source>
        <dbReference type="ARBA" id="ARBA00022989"/>
    </source>
</evidence>
<dbReference type="NCBIfam" id="TIGR00711">
    <property type="entry name" value="efflux_EmrB"/>
    <property type="match status" value="1"/>
</dbReference>
<dbReference type="OrthoDB" id="7375466at2"/>
<feature type="compositionally biased region" description="Basic and acidic residues" evidence="7">
    <location>
        <begin position="466"/>
        <end position="486"/>
    </location>
</feature>
<dbReference type="GO" id="GO:0022857">
    <property type="term" value="F:transmembrane transporter activity"/>
    <property type="evidence" value="ECO:0007669"/>
    <property type="project" value="InterPro"/>
</dbReference>
<dbReference type="PROSITE" id="PS50850">
    <property type="entry name" value="MFS"/>
    <property type="match status" value="1"/>
</dbReference>
<keyword evidence="2" id="KW-0813">Transport</keyword>
<feature type="transmembrane region" description="Helical" evidence="8">
    <location>
        <begin position="80"/>
        <end position="99"/>
    </location>
</feature>
<accession>A0A4Q7M148</accession>
<evidence type="ECO:0000313" key="11">
    <source>
        <dbReference type="Proteomes" id="UP000293852"/>
    </source>
</evidence>
<feature type="transmembrane region" description="Helical" evidence="8">
    <location>
        <begin position="272"/>
        <end position="293"/>
    </location>
</feature>
<dbReference type="CDD" id="cd17503">
    <property type="entry name" value="MFS_LmrB_MDR_like"/>
    <property type="match status" value="1"/>
</dbReference>
<dbReference type="GO" id="GO:0005886">
    <property type="term" value="C:plasma membrane"/>
    <property type="evidence" value="ECO:0007669"/>
    <property type="project" value="UniProtKB-SubCell"/>
</dbReference>
<protein>
    <submittedName>
        <fullName evidence="10">EmrB/QacA subfamily drug resistance transporter</fullName>
    </submittedName>
</protein>
<evidence type="ECO:0000256" key="6">
    <source>
        <dbReference type="ARBA" id="ARBA00023136"/>
    </source>
</evidence>
<feature type="transmembrane region" description="Helical" evidence="8">
    <location>
        <begin position="230"/>
        <end position="251"/>
    </location>
</feature>
<evidence type="ECO:0000313" key="10">
    <source>
        <dbReference type="EMBL" id="RZS61114.1"/>
    </source>
</evidence>
<gene>
    <name evidence="10" type="ORF">EV386_1402</name>
</gene>
<name>A0A4Q7M148_9MICO</name>
<dbReference type="InterPro" id="IPR020846">
    <property type="entry name" value="MFS_dom"/>
</dbReference>
<feature type="transmembrane region" description="Helical" evidence="8">
    <location>
        <begin position="406"/>
        <end position="427"/>
    </location>
</feature>
<feature type="transmembrane region" description="Helical" evidence="8">
    <location>
        <begin position="14"/>
        <end position="37"/>
    </location>
</feature>
<evidence type="ECO:0000256" key="8">
    <source>
        <dbReference type="SAM" id="Phobius"/>
    </source>
</evidence>
<evidence type="ECO:0000256" key="3">
    <source>
        <dbReference type="ARBA" id="ARBA00022475"/>
    </source>
</evidence>
<evidence type="ECO:0000256" key="7">
    <source>
        <dbReference type="SAM" id="MobiDB-lite"/>
    </source>
</evidence>
<keyword evidence="11" id="KW-1185">Reference proteome</keyword>
<organism evidence="10 11">
    <name type="scientific">Xylanimonas ulmi</name>
    <dbReference type="NCBI Taxonomy" id="228973"/>
    <lineage>
        <taxon>Bacteria</taxon>
        <taxon>Bacillati</taxon>
        <taxon>Actinomycetota</taxon>
        <taxon>Actinomycetes</taxon>
        <taxon>Micrococcales</taxon>
        <taxon>Promicromonosporaceae</taxon>
        <taxon>Xylanimonas</taxon>
    </lineage>
</organism>
<keyword evidence="4 8" id="KW-0812">Transmembrane</keyword>
<feature type="domain" description="Major facilitator superfamily (MFS) profile" evidence="9">
    <location>
        <begin position="14"/>
        <end position="462"/>
    </location>
</feature>
<feature type="transmembrane region" description="Helical" evidence="8">
    <location>
        <begin position="138"/>
        <end position="162"/>
    </location>
</feature>
<dbReference type="AlphaFoldDB" id="A0A4Q7M148"/>
<feature type="transmembrane region" description="Helical" evidence="8">
    <location>
        <begin position="105"/>
        <end position="126"/>
    </location>
</feature>
<dbReference type="Proteomes" id="UP000293852">
    <property type="component" value="Unassembled WGS sequence"/>
</dbReference>
<dbReference type="RefSeq" id="WP_130413569.1">
    <property type="nucleotide sequence ID" value="NZ_SGWX01000001.1"/>
</dbReference>
<feature type="transmembrane region" description="Helical" evidence="8">
    <location>
        <begin position="439"/>
        <end position="457"/>
    </location>
</feature>
<dbReference type="Gene3D" id="1.20.1250.20">
    <property type="entry name" value="MFS general substrate transporter like domains"/>
    <property type="match status" value="1"/>
</dbReference>
<dbReference type="InterPro" id="IPR036259">
    <property type="entry name" value="MFS_trans_sf"/>
</dbReference>
<feature type="transmembrane region" description="Helical" evidence="8">
    <location>
        <begin position="49"/>
        <end position="68"/>
    </location>
</feature>
<dbReference type="PANTHER" id="PTHR42718:SF46">
    <property type="entry name" value="BLR6921 PROTEIN"/>
    <property type="match status" value="1"/>
</dbReference>
<feature type="region of interest" description="Disordered" evidence="7">
    <location>
        <begin position="462"/>
        <end position="486"/>
    </location>
</feature>
<dbReference type="PANTHER" id="PTHR42718">
    <property type="entry name" value="MAJOR FACILITATOR SUPERFAMILY MULTIDRUG TRANSPORTER MFSC"/>
    <property type="match status" value="1"/>
</dbReference>
<comment type="subcellular location">
    <subcellularLocation>
        <location evidence="1">Cell membrane</location>
        <topology evidence="1">Multi-pass membrane protein</topology>
    </subcellularLocation>
</comment>
<evidence type="ECO:0000259" key="9">
    <source>
        <dbReference type="PROSITE" id="PS50850"/>
    </source>
</evidence>
<evidence type="ECO:0000256" key="4">
    <source>
        <dbReference type="ARBA" id="ARBA00022692"/>
    </source>
</evidence>
<dbReference type="Gene3D" id="1.20.1720.10">
    <property type="entry name" value="Multidrug resistance protein D"/>
    <property type="match status" value="1"/>
</dbReference>
<dbReference type="SUPFAM" id="SSF103473">
    <property type="entry name" value="MFS general substrate transporter"/>
    <property type="match status" value="1"/>
</dbReference>
<dbReference type="InterPro" id="IPR011701">
    <property type="entry name" value="MFS"/>
</dbReference>
<comment type="caution">
    <text evidence="10">The sequence shown here is derived from an EMBL/GenBank/DDBJ whole genome shotgun (WGS) entry which is preliminary data.</text>
</comment>
<reference evidence="10 11" key="1">
    <citation type="submission" date="2019-02" db="EMBL/GenBank/DDBJ databases">
        <title>Sequencing the genomes of 1000 actinobacteria strains.</title>
        <authorList>
            <person name="Klenk H.-P."/>
        </authorList>
    </citation>
    <scope>NUCLEOTIDE SEQUENCE [LARGE SCALE GENOMIC DNA]</scope>
    <source>
        <strain evidence="10 11">DSM 16932</strain>
    </source>
</reference>
<feature type="transmembrane region" description="Helical" evidence="8">
    <location>
        <begin position="199"/>
        <end position="218"/>
    </location>
</feature>
<feature type="transmembrane region" description="Helical" evidence="8">
    <location>
        <begin position="168"/>
        <end position="187"/>
    </location>
</feature>
<keyword evidence="6 8" id="KW-0472">Membrane</keyword>
<proteinExistence type="predicted"/>
<keyword evidence="5 8" id="KW-1133">Transmembrane helix</keyword>
<evidence type="ECO:0000256" key="1">
    <source>
        <dbReference type="ARBA" id="ARBA00004651"/>
    </source>
</evidence>
<evidence type="ECO:0000256" key="2">
    <source>
        <dbReference type="ARBA" id="ARBA00022448"/>
    </source>
</evidence>
<keyword evidence="3" id="KW-1003">Cell membrane</keyword>